<protein>
    <submittedName>
        <fullName evidence="9">Sugar ABC transporter permease</fullName>
    </submittedName>
</protein>
<dbReference type="EMBL" id="JAMZFW010000008">
    <property type="protein sequence ID" value="MCP1102125.1"/>
    <property type="molecule type" value="Genomic_DNA"/>
</dbReference>
<evidence type="ECO:0000313" key="10">
    <source>
        <dbReference type="Proteomes" id="UP001523566"/>
    </source>
</evidence>
<reference evidence="9 10" key="1">
    <citation type="journal article" date="2022" name="Genome Biol. Evol.">
        <title>Host diet, physiology and behaviors set the stage for Lachnospiraceae cladogenesis.</title>
        <authorList>
            <person name="Vera-Ponce De Leon A."/>
            <person name="Schneider M."/>
            <person name="Jahnes B.C."/>
            <person name="Sadowski V."/>
            <person name="Camuy-Velez L.A."/>
            <person name="Duan J."/>
            <person name="Sabree Z.L."/>
        </authorList>
    </citation>
    <scope>NUCLEOTIDE SEQUENCE [LARGE SCALE GENOMIC DNA]</scope>
    <source>
        <strain evidence="9 10">PAL113</strain>
    </source>
</reference>
<feature type="transmembrane region" description="Helical" evidence="7">
    <location>
        <begin position="115"/>
        <end position="135"/>
    </location>
</feature>
<keyword evidence="2 7" id="KW-0813">Transport</keyword>
<evidence type="ECO:0000256" key="1">
    <source>
        <dbReference type="ARBA" id="ARBA00004651"/>
    </source>
</evidence>
<dbReference type="Proteomes" id="UP001523566">
    <property type="component" value="Unassembled WGS sequence"/>
</dbReference>
<feature type="domain" description="ABC transmembrane type-1" evidence="8">
    <location>
        <begin position="78"/>
        <end position="292"/>
    </location>
</feature>
<dbReference type="InterPro" id="IPR035906">
    <property type="entry name" value="MetI-like_sf"/>
</dbReference>
<dbReference type="RefSeq" id="WP_262065911.1">
    <property type="nucleotide sequence ID" value="NZ_JAMXOD010000008.1"/>
</dbReference>
<keyword evidence="4 7" id="KW-0812">Transmembrane</keyword>
<dbReference type="Pfam" id="PF00528">
    <property type="entry name" value="BPD_transp_1"/>
    <property type="match status" value="1"/>
</dbReference>
<dbReference type="PROSITE" id="PS50928">
    <property type="entry name" value="ABC_TM1"/>
    <property type="match status" value="1"/>
</dbReference>
<dbReference type="InterPro" id="IPR000515">
    <property type="entry name" value="MetI-like"/>
</dbReference>
<keyword evidence="10" id="KW-1185">Reference proteome</keyword>
<evidence type="ECO:0000256" key="4">
    <source>
        <dbReference type="ARBA" id="ARBA00022692"/>
    </source>
</evidence>
<accession>A0ABT1E8G3</accession>
<feature type="transmembrane region" description="Helical" evidence="7">
    <location>
        <begin position="271"/>
        <end position="294"/>
    </location>
</feature>
<comment type="caution">
    <text evidence="9">The sequence shown here is derived from an EMBL/GenBank/DDBJ whole genome shotgun (WGS) entry which is preliminary data.</text>
</comment>
<evidence type="ECO:0000259" key="8">
    <source>
        <dbReference type="PROSITE" id="PS50928"/>
    </source>
</evidence>
<proteinExistence type="inferred from homology"/>
<feature type="transmembrane region" description="Helical" evidence="7">
    <location>
        <begin position="209"/>
        <end position="232"/>
    </location>
</feature>
<evidence type="ECO:0000256" key="2">
    <source>
        <dbReference type="ARBA" id="ARBA00022448"/>
    </source>
</evidence>
<evidence type="ECO:0000256" key="3">
    <source>
        <dbReference type="ARBA" id="ARBA00022475"/>
    </source>
</evidence>
<name>A0ABT1E8G3_9FIRM</name>
<organism evidence="9 10">
    <name type="scientific">Aequitasia blattaphilus</name>
    <dbReference type="NCBI Taxonomy" id="2949332"/>
    <lineage>
        <taxon>Bacteria</taxon>
        <taxon>Bacillati</taxon>
        <taxon>Bacillota</taxon>
        <taxon>Clostridia</taxon>
        <taxon>Lachnospirales</taxon>
        <taxon>Lachnospiraceae</taxon>
        <taxon>Aequitasia</taxon>
    </lineage>
</organism>
<feature type="transmembrane region" description="Helical" evidence="7">
    <location>
        <begin position="165"/>
        <end position="189"/>
    </location>
</feature>
<evidence type="ECO:0000313" key="9">
    <source>
        <dbReference type="EMBL" id="MCP1102125.1"/>
    </source>
</evidence>
<dbReference type="PANTHER" id="PTHR30193:SF37">
    <property type="entry name" value="INNER MEMBRANE ABC TRANSPORTER PERMEASE PROTEIN YCJO"/>
    <property type="match status" value="1"/>
</dbReference>
<keyword evidence="3" id="KW-1003">Cell membrane</keyword>
<evidence type="ECO:0000256" key="7">
    <source>
        <dbReference type="RuleBase" id="RU363032"/>
    </source>
</evidence>
<dbReference type="Gene3D" id="1.10.3720.10">
    <property type="entry name" value="MetI-like"/>
    <property type="match status" value="1"/>
</dbReference>
<comment type="subcellular location">
    <subcellularLocation>
        <location evidence="1 7">Cell membrane</location>
        <topology evidence="1 7">Multi-pass membrane protein</topology>
    </subcellularLocation>
</comment>
<keyword evidence="6 7" id="KW-0472">Membrane</keyword>
<gene>
    <name evidence="9" type="ORF">NK125_06795</name>
</gene>
<feature type="transmembrane region" description="Helical" evidence="7">
    <location>
        <begin position="21"/>
        <end position="40"/>
    </location>
</feature>
<keyword evidence="5 7" id="KW-1133">Transmembrane helix</keyword>
<evidence type="ECO:0000256" key="5">
    <source>
        <dbReference type="ARBA" id="ARBA00022989"/>
    </source>
</evidence>
<sequence length="302" mass="33091">MGKKELSLTAKRKKDTRMAAFVFLLPIAILMIVYIFYPIIDTFHTSLYKWNGISADKTMIGLKNWVKLAQDTSFWTAFKNNLIVMVLSICIQIPIGLALATFIDFGGKKMTVFKVLWFIPLLMSSVAIGFLFSYALATNGGIFSAISGLFGGGNIDLLGNPKTALFTVIGVIAWQFTPFYMVYCMAAYTNLSTEVYEAAIIDGASKGQYFWQVALPLLAPSIKSAAILSMVGSLKYFDLVYVMTGGGPGTSTELMATYMYKQSFVKFNMGYGSAVAGGMFILISLVSLITMRILNGKKKEAA</sequence>
<evidence type="ECO:0000256" key="6">
    <source>
        <dbReference type="ARBA" id="ARBA00023136"/>
    </source>
</evidence>
<comment type="similarity">
    <text evidence="7">Belongs to the binding-protein-dependent transport system permease family.</text>
</comment>
<feature type="transmembrane region" description="Helical" evidence="7">
    <location>
        <begin position="82"/>
        <end position="103"/>
    </location>
</feature>
<dbReference type="PANTHER" id="PTHR30193">
    <property type="entry name" value="ABC TRANSPORTER PERMEASE PROTEIN"/>
    <property type="match status" value="1"/>
</dbReference>
<dbReference type="CDD" id="cd06261">
    <property type="entry name" value="TM_PBP2"/>
    <property type="match status" value="1"/>
</dbReference>
<dbReference type="InterPro" id="IPR051393">
    <property type="entry name" value="ABC_transporter_permease"/>
</dbReference>
<dbReference type="SUPFAM" id="SSF161098">
    <property type="entry name" value="MetI-like"/>
    <property type="match status" value="1"/>
</dbReference>